<dbReference type="InterPro" id="IPR058752">
    <property type="entry name" value="RDRP_C_head"/>
</dbReference>
<keyword evidence="2 8" id="KW-0696">RNA-directed RNA polymerase</keyword>
<evidence type="ECO:0000256" key="6">
    <source>
        <dbReference type="ARBA" id="ARBA00023158"/>
    </source>
</evidence>
<dbReference type="InterPro" id="IPR007855">
    <property type="entry name" value="RDRP"/>
</dbReference>
<sequence length="1431" mass="166962">MANQTLNLEFLWLLNREDSLEVNKIIDASSGDNSLKPSGPLLKLKKDLSSFCGFPIFLKDCKKRDKFAESNRSDEKKSTNEYSLFNLEFLFHVFCSIDLETNPEVDFRRFVNLFYSSKHGNLASDVYLRSASAPLSIENKISTHTHDIDVIKFSLGNFVGLNKFYERFDSSISVEKDKYKITQVKLSLIHDYRKLILYFCVGKICSARKRNKNTHNWYKFELQYSSIYSIIISKCDGLTLYLRLLLPPLMYSMIQDDSEEEDCPPYHEIDCTTTWFRAVDLYENCPSDLKKEFSMNTVLKLDLLRETYDFIFPSVMYCTDIQLFFAPVYVIRSTIPPVTLTFSLNSKCNKNEKKQKKEDKVAEEKWKKEEFECFYALQCLLNHSFEINDQLVCRQESDIAKLFMKDKRKENPIALSRALYQIFDSITKRNVIIFMESLQYLYDCFKKEEPKMVLNDFSSEKQSHLLLIKRAILTPTHVILLPPQPALTSRALCDCEFDYSLKLSIKDVNMDFIHYSLKPYGVDPMECQRNFFNNHYKSTLLKGFSIGKRKYKYVGSSTSQLKGRRLWFYAQDSKGRTSDDLRKQFGSLEKIRFVPQYMARIGQTFSQSMGHIQVPQHWTNVKNPDDDIEGDAITEFLIFYDKKTRKPNNEDFEVEDKVEENPTEKVDRYNFSDGIGRISPMLADEVYKELEVLDQRPSAMQIRYAGCKGMLVVDPTLQGKDIKFRKSMKEFDSDNDSLEILKFSEKRSCFLNRPFITILEQLGVSKEVFLKLQKEMIQKHIFSMFHEYEACEFLNSYSSLRFDFLSMHRAGIHFTEDPFFRSMIYPLFQKQMELLANKANIEIPVNKGRNMLGVVDDTFTLNYGEVFVQYSNWATDEPIVVEGTVVVTKKPCMHPGDVRKFQAVYVKSLLHIKDCIVFPAKGPRPHPDEMAGSYLDGDEYHVMWMKELIFDRDNYPPMHYAIKDNAEELDMPVTISDELDHLCNYIFNDKVGLIASSHLVWADQIKQGIFSDLCIHLAKQYSLALDFAKSGRAVPKLPEDRVNKYPDFMQKLDRKKTYLSPNALGILFRSCKRLELGLETKQNEICYKLDEALIHEKWDKKYKKSALRFYKKYCDKIDYFLKMYNFENEGQFLAGVLVNPPKYYEDRHDLNNIMALIKFETQWIFRDLQKKFFEEFGGKPHDEKYTDEMLQKASAWYMAAYSKTEKKGSHFFGFPWAVSDVLVELKKRNQHLNQSPNTASKSLLEEIIDKAFSKDFKILDADADTEVIYENRIPVLDVAFTILKKWIKSHKEYFSDPDIENVEKYIEKEYNVITTDIVAEGPTFIEKLKYDMKLKRAISPAHNVIETILHVANLGIQNPQNQLFDIRGELGLLAWVTLIKLACTYNPQYLGMANEKGEYASTIFCKDNIIDTLCFSCLKKTILPTQSSLVK</sequence>
<dbReference type="PANTHER" id="PTHR23079">
    <property type="entry name" value="RNA-DEPENDENT RNA POLYMERASE"/>
    <property type="match status" value="1"/>
</dbReference>
<keyword evidence="4 8" id="KW-0548">Nucleotidyltransferase</keyword>
<evidence type="ECO:0000256" key="5">
    <source>
        <dbReference type="ARBA" id="ARBA00022884"/>
    </source>
</evidence>
<protein>
    <recommendedName>
        <fullName evidence="8">RNA-dependent RNA polymerase</fullName>
        <ecNumber evidence="8">2.7.7.48</ecNumber>
    </recommendedName>
</protein>
<accession>A0A8T0FNQ4</accession>
<dbReference type="GO" id="GO:0003968">
    <property type="term" value="F:RNA-directed RNA polymerase activity"/>
    <property type="evidence" value="ECO:0007669"/>
    <property type="project" value="UniProtKB-KW"/>
</dbReference>
<dbReference type="Proteomes" id="UP000807504">
    <property type="component" value="Unassembled WGS sequence"/>
</dbReference>
<keyword evidence="5 8" id="KW-0694">RNA-binding</keyword>
<feature type="domain" description="RDRP C-terminal head" evidence="10">
    <location>
        <begin position="1102"/>
        <end position="1236"/>
    </location>
</feature>
<evidence type="ECO:0000259" key="10">
    <source>
        <dbReference type="Pfam" id="PF26253"/>
    </source>
</evidence>
<evidence type="ECO:0000256" key="3">
    <source>
        <dbReference type="ARBA" id="ARBA00022679"/>
    </source>
</evidence>
<dbReference type="PANTHER" id="PTHR23079:SF55">
    <property type="entry name" value="RNA-DIRECTED RNA POLYMERASE"/>
    <property type="match status" value="1"/>
</dbReference>
<evidence type="ECO:0000259" key="9">
    <source>
        <dbReference type="Pfam" id="PF05183"/>
    </source>
</evidence>
<dbReference type="GO" id="GO:0031380">
    <property type="term" value="C:nuclear RNA-directed RNA polymerase complex"/>
    <property type="evidence" value="ECO:0007669"/>
    <property type="project" value="TreeGrafter"/>
</dbReference>
<dbReference type="EC" id="2.7.7.48" evidence="8"/>
<name>A0A8T0FNQ4_ARGBR</name>
<keyword evidence="6" id="KW-0943">RNA-mediated gene silencing</keyword>
<feature type="domain" description="RDRP core" evidence="9">
    <location>
        <begin position="473"/>
        <end position="1070"/>
    </location>
</feature>
<evidence type="ECO:0000256" key="4">
    <source>
        <dbReference type="ARBA" id="ARBA00022695"/>
    </source>
</evidence>
<dbReference type="Pfam" id="PF26253">
    <property type="entry name" value="RdRP_head"/>
    <property type="match status" value="1"/>
</dbReference>
<evidence type="ECO:0000313" key="12">
    <source>
        <dbReference type="Proteomes" id="UP000807504"/>
    </source>
</evidence>
<dbReference type="InterPro" id="IPR057596">
    <property type="entry name" value="RDRP_core"/>
</dbReference>
<organism evidence="11 12">
    <name type="scientific">Argiope bruennichi</name>
    <name type="common">Wasp spider</name>
    <name type="synonym">Aranea bruennichi</name>
    <dbReference type="NCBI Taxonomy" id="94029"/>
    <lineage>
        <taxon>Eukaryota</taxon>
        <taxon>Metazoa</taxon>
        <taxon>Ecdysozoa</taxon>
        <taxon>Arthropoda</taxon>
        <taxon>Chelicerata</taxon>
        <taxon>Arachnida</taxon>
        <taxon>Araneae</taxon>
        <taxon>Araneomorphae</taxon>
        <taxon>Entelegynae</taxon>
        <taxon>Araneoidea</taxon>
        <taxon>Araneidae</taxon>
        <taxon>Argiope</taxon>
    </lineage>
</organism>
<proteinExistence type="inferred from homology"/>
<comment type="catalytic activity">
    <reaction evidence="7 8">
        <text>RNA(n) + a ribonucleoside 5'-triphosphate = RNA(n+1) + diphosphate</text>
        <dbReference type="Rhea" id="RHEA:21248"/>
        <dbReference type="Rhea" id="RHEA-COMP:14527"/>
        <dbReference type="Rhea" id="RHEA-COMP:17342"/>
        <dbReference type="ChEBI" id="CHEBI:33019"/>
        <dbReference type="ChEBI" id="CHEBI:61557"/>
        <dbReference type="ChEBI" id="CHEBI:140395"/>
        <dbReference type="EC" id="2.7.7.48"/>
    </reaction>
</comment>
<evidence type="ECO:0000256" key="1">
    <source>
        <dbReference type="ARBA" id="ARBA00005762"/>
    </source>
</evidence>
<comment type="similarity">
    <text evidence="1 8">Belongs to the RdRP family.</text>
</comment>
<evidence type="ECO:0000256" key="2">
    <source>
        <dbReference type="ARBA" id="ARBA00022484"/>
    </source>
</evidence>
<dbReference type="EMBL" id="JABXBU010000011">
    <property type="protein sequence ID" value="KAF8790403.1"/>
    <property type="molecule type" value="Genomic_DNA"/>
</dbReference>
<comment type="caution">
    <text evidence="11">The sequence shown here is derived from an EMBL/GenBank/DDBJ whole genome shotgun (WGS) entry which is preliminary data.</text>
</comment>
<dbReference type="GO" id="GO:0003723">
    <property type="term" value="F:RNA binding"/>
    <property type="evidence" value="ECO:0007669"/>
    <property type="project" value="UniProtKB-KW"/>
</dbReference>
<keyword evidence="12" id="KW-1185">Reference proteome</keyword>
<gene>
    <name evidence="11" type="ORF">HNY73_005427</name>
</gene>
<dbReference type="GO" id="GO:0030422">
    <property type="term" value="P:siRNA processing"/>
    <property type="evidence" value="ECO:0007669"/>
    <property type="project" value="TreeGrafter"/>
</dbReference>
<reference evidence="11" key="1">
    <citation type="journal article" date="2020" name="bioRxiv">
        <title>Chromosome-level reference genome of the European wasp spider Argiope bruennichi: a resource for studies on range expansion and evolutionary adaptation.</title>
        <authorList>
            <person name="Sheffer M.M."/>
            <person name="Hoppe A."/>
            <person name="Krehenwinkel H."/>
            <person name="Uhl G."/>
            <person name="Kuss A.W."/>
            <person name="Jensen L."/>
            <person name="Jensen C."/>
            <person name="Gillespie R.G."/>
            <person name="Hoff K.J."/>
            <person name="Prost S."/>
        </authorList>
    </citation>
    <scope>NUCLEOTIDE SEQUENCE</scope>
</reference>
<evidence type="ECO:0000256" key="8">
    <source>
        <dbReference type="RuleBase" id="RU363098"/>
    </source>
</evidence>
<evidence type="ECO:0000313" key="11">
    <source>
        <dbReference type="EMBL" id="KAF8790403.1"/>
    </source>
</evidence>
<dbReference type="Pfam" id="PF05183">
    <property type="entry name" value="RdRP"/>
    <property type="match status" value="1"/>
</dbReference>
<keyword evidence="3 8" id="KW-0808">Transferase</keyword>
<evidence type="ECO:0000256" key="7">
    <source>
        <dbReference type="ARBA" id="ARBA00048744"/>
    </source>
</evidence>
<reference evidence="11" key="2">
    <citation type="submission" date="2020-06" db="EMBL/GenBank/DDBJ databases">
        <authorList>
            <person name="Sheffer M."/>
        </authorList>
    </citation>
    <scope>NUCLEOTIDE SEQUENCE</scope>
</reference>